<evidence type="ECO:0000313" key="3">
    <source>
        <dbReference type="Proteomes" id="UP000254340"/>
    </source>
</evidence>
<dbReference type="Pfam" id="PF06798">
    <property type="entry name" value="PrkA"/>
    <property type="match status" value="1"/>
</dbReference>
<reference evidence="2 3" key="1">
    <citation type="submission" date="2018-06" db="EMBL/GenBank/DDBJ databases">
        <authorList>
            <consortium name="Pathogen Informatics"/>
            <person name="Doyle S."/>
        </authorList>
    </citation>
    <scope>NUCLEOTIDE SEQUENCE [LARGE SCALE GENOMIC DNA]</scope>
    <source>
        <strain evidence="2 3">NCTC5047</strain>
    </source>
</reference>
<dbReference type="InterPro" id="IPR010650">
    <property type="entry name" value="PrkA_C"/>
</dbReference>
<keyword evidence="2" id="KW-0808">Transferase</keyword>
<dbReference type="SUPFAM" id="SSF52540">
    <property type="entry name" value="P-loop containing nucleoside triphosphate hydrolases"/>
    <property type="match status" value="1"/>
</dbReference>
<dbReference type="Pfam" id="PF08298">
    <property type="entry name" value="AAA_PrkA"/>
    <property type="match status" value="1"/>
</dbReference>
<dbReference type="PANTHER" id="PTHR30267:SF2">
    <property type="entry name" value="PROTEIN PRKA"/>
    <property type="match status" value="1"/>
</dbReference>
<gene>
    <name evidence="2" type="ORF">NCTC5047_07045</name>
</gene>
<dbReference type="PANTHER" id="PTHR30267">
    <property type="entry name" value="PROTEIN KINASE PRKA"/>
    <property type="match status" value="1"/>
</dbReference>
<dbReference type="InterPro" id="IPR013153">
    <property type="entry name" value="Prk_AAA"/>
</dbReference>
<evidence type="ECO:0000313" key="2">
    <source>
        <dbReference type="EMBL" id="STT85952.1"/>
    </source>
</evidence>
<accession>A0A377XS19</accession>
<protein>
    <submittedName>
        <fullName evidence="2">Serine protein kinase (PrkA protein)</fullName>
    </submittedName>
</protein>
<feature type="domain" description="PrkA AAA" evidence="1">
    <location>
        <begin position="1"/>
        <end position="152"/>
    </location>
</feature>
<organism evidence="2 3">
    <name type="scientific">Klebsiella pneumoniae</name>
    <dbReference type="NCBI Taxonomy" id="573"/>
    <lineage>
        <taxon>Bacteria</taxon>
        <taxon>Pseudomonadati</taxon>
        <taxon>Pseudomonadota</taxon>
        <taxon>Gammaproteobacteria</taxon>
        <taxon>Enterobacterales</taxon>
        <taxon>Enterobacteriaceae</taxon>
        <taxon>Klebsiella/Raoultella group</taxon>
        <taxon>Klebsiella</taxon>
        <taxon>Klebsiella pneumoniae complex</taxon>
    </lineage>
</organism>
<dbReference type="EMBL" id="UGLH01000006">
    <property type="protein sequence ID" value="STT85952.1"/>
    <property type="molecule type" value="Genomic_DNA"/>
</dbReference>
<dbReference type="AlphaFoldDB" id="A0A377XS19"/>
<name>A0A377XS19_KLEPN</name>
<dbReference type="InterPro" id="IPR027417">
    <property type="entry name" value="P-loop_NTPase"/>
</dbReference>
<dbReference type="GO" id="GO:0004672">
    <property type="term" value="F:protein kinase activity"/>
    <property type="evidence" value="ECO:0007669"/>
    <property type="project" value="TreeGrafter"/>
</dbReference>
<sequence length="282" mass="32269">MDIRKLEHYAQNDPDAYGYSGALCRANQGIMEFVEMFKAPIKVLHPLLTATQEGNYNGTEGISALPFNGIILAHSNESEWVTFRNNKNNEAFLDCVYIVKVPYCLRISEEIRIYEKLLNNSELTHAPCAPGTLETLARFSILSRLKEPENSSIYSKMRVYDGESLKDTDPKAKSYQEYRDYAGVDEGMNGLSTRFAFKILSRVFNFDHVEVAANPVHLFYVLEQQIERETVPTGAGRALSGIPQRLSDPEIRRVYRQRDPDRLSGILLRVWAEHFRSLCHLR</sequence>
<proteinExistence type="predicted"/>
<dbReference type="Proteomes" id="UP000254340">
    <property type="component" value="Unassembled WGS sequence"/>
</dbReference>
<evidence type="ECO:0000259" key="1">
    <source>
        <dbReference type="SMART" id="SM00763"/>
    </source>
</evidence>
<keyword evidence="2" id="KW-0418">Kinase</keyword>
<dbReference type="SMART" id="SM00763">
    <property type="entry name" value="AAA_PrkA"/>
    <property type="match status" value="1"/>
</dbReference>